<proteinExistence type="predicted"/>
<protein>
    <submittedName>
        <fullName evidence="1">Uncharacterized protein</fullName>
    </submittedName>
</protein>
<gene>
    <name evidence="1" type="ORF">BE0216_10575</name>
</gene>
<organism evidence="1 2">
    <name type="scientific">Bifidobacterium eulemuris</name>
    <dbReference type="NCBI Taxonomy" id="1765219"/>
    <lineage>
        <taxon>Bacteria</taxon>
        <taxon>Bacillati</taxon>
        <taxon>Actinomycetota</taxon>
        <taxon>Actinomycetes</taxon>
        <taxon>Bifidobacteriales</taxon>
        <taxon>Bifidobacteriaceae</taxon>
        <taxon>Bifidobacterium</taxon>
    </lineage>
</organism>
<evidence type="ECO:0000313" key="1">
    <source>
        <dbReference type="EMBL" id="QOL32829.1"/>
    </source>
</evidence>
<name>A0A7L9SSW0_9BIFI</name>
<reference evidence="1 2" key="1">
    <citation type="submission" date="2020-10" db="EMBL/GenBank/DDBJ databases">
        <title>Genome sequencing of Bifidobacterium eulemuris_DSMZ_100216.</title>
        <authorList>
            <person name="Kim J."/>
        </authorList>
    </citation>
    <scope>NUCLEOTIDE SEQUENCE [LARGE SCALE GENOMIC DNA]</scope>
    <source>
        <strain evidence="1 2">DSM 100216</strain>
    </source>
</reference>
<evidence type="ECO:0000313" key="2">
    <source>
        <dbReference type="Proteomes" id="UP000593943"/>
    </source>
</evidence>
<dbReference type="EMBL" id="CP062938">
    <property type="protein sequence ID" value="QOL32829.1"/>
    <property type="molecule type" value="Genomic_DNA"/>
</dbReference>
<dbReference type="RefSeq" id="WP_143249343.1">
    <property type="nucleotide sequence ID" value="NZ_CP062938.1"/>
</dbReference>
<accession>A0A7L9SSW0</accession>
<dbReference type="KEGG" id="beu:BE0216_10575"/>
<dbReference type="Proteomes" id="UP000593943">
    <property type="component" value="Chromosome"/>
</dbReference>
<keyword evidence="2" id="KW-1185">Reference proteome</keyword>
<sequence length="79" mass="8563">MGFNELMIRGAALHVPVAVGEWCIENRWAASCGELAVGVGGSADASAELERRMRDAYRAVAALQLRAWNVSAGQIYWIV</sequence>
<dbReference type="AlphaFoldDB" id="A0A7L9SSW0"/>